<name>A0A8T1VUY7_9STRA</name>
<accession>A0A8T1VUY7</accession>
<reference evidence="1" key="1">
    <citation type="submission" date="2021-02" db="EMBL/GenBank/DDBJ databases">
        <authorList>
            <person name="Palmer J.M."/>
        </authorList>
    </citation>
    <scope>NUCLEOTIDE SEQUENCE</scope>
    <source>
        <strain evidence="1">SCRP734</strain>
    </source>
</reference>
<organism evidence="1 2">
    <name type="scientific">Phytophthora pseudosyringae</name>
    <dbReference type="NCBI Taxonomy" id="221518"/>
    <lineage>
        <taxon>Eukaryota</taxon>
        <taxon>Sar</taxon>
        <taxon>Stramenopiles</taxon>
        <taxon>Oomycota</taxon>
        <taxon>Peronosporomycetes</taxon>
        <taxon>Peronosporales</taxon>
        <taxon>Peronosporaceae</taxon>
        <taxon>Phytophthora</taxon>
    </lineage>
</organism>
<protein>
    <recommendedName>
        <fullName evidence="3">LRAT domain-containing protein</fullName>
    </recommendedName>
</protein>
<dbReference type="AlphaFoldDB" id="A0A8T1VUY7"/>
<dbReference type="EMBL" id="JAGDFM010000125">
    <property type="protein sequence ID" value="KAG7385282.1"/>
    <property type="molecule type" value="Genomic_DNA"/>
</dbReference>
<evidence type="ECO:0000313" key="1">
    <source>
        <dbReference type="EMBL" id="KAG7385282.1"/>
    </source>
</evidence>
<dbReference type="OrthoDB" id="5977436at2759"/>
<evidence type="ECO:0008006" key="3">
    <source>
        <dbReference type="Google" id="ProtNLM"/>
    </source>
</evidence>
<evidence type="ECO:0000313" key="2">
    <source>
        <dbReference type="Proteomes" id="UP000694044"/>
    </source>
</evidence>
<proteinExistence type="predicted"/>
<sequence length="229" mass="26204">MGNVSSRAAKVEALCPGDHIFIWDHTHWLSYQHHGIVWASGNTIEDVRICHVWAPLVGFRQAQTDSSFRLSTLEQFLYHRSVGGLRHPIIQNCEHAARWYKTGRQSCSQTLTPGHGAIPFEDRLRKIDVLALEYQVKAIRKAALVRSTNPLSIKQYGDLRVTLFWLDSFSADIVNVRKEFGRHIFKWPPVVVTIYEKSVIRRSSTDIMRGNSSQRVLQLGNPKLITWSS</sequence>
<dbReference type="Proteomes" id="UP000694044">
    <property type="component" value="Unassembled WGS sequence"/>
</dbReference>
<comment type="caution">
    <text evidence="1">The sequence shown here is derived from an EMBL/GenBank/DDBJ whole genome shotgun (WGS) entry which is preliminary data.</text>
</comment>
<gene>
    <name evidence="1" type="ORF">PHYPSEUDO_001656</name>
</gene>
<keyword evidence="2" id="KW-1185">Reference proteome</keyword>